<evidence type="ECO:0000313" key="2">
    <source>
        <dbReference type="EMBL" id="MCP1174089.1"/>
    </source>
</evidence>
<keyword evidence="3" id="KW-1185">Reference proteome</keyword>
<evidence type="ECO:0000313" key="3">
    <source>
        <dbReference type="Proteomes" id="UP001162793"/>
    </source>
</evidence>
<accession>A0AA42BII5</accession>
<dbReference type="Proteomes" id="UP001162793">
    <property type="component" value="Unassembled WGS sequence"/>
</dbReference>
<evidence type="ECO:0000256" key="1">
    <source>
        <dbReference type="SAM" id="MobiDB-lite"/>
    </source>
</evidence>
<feature type="compositionally biased region" description="Basic and acidic residues" evidence="1">
    <location>
        <begin position="45"/>
        <end position="60"/>
    </location>
</feature>
<organism evidence="2 3">
    <name type="scientific">Ralstonia chuxiongensis</name>
    <dbReference type="NCBI Taxonomy" id="2957504"/>
    <lineage>
        <taxon>Bacteria</taxon>
        <taxon>Pseudomonadati</taxon>
        <taxon>Pseudomonadota</taxon>
        <taxon>Betaproteobacteria</taxon>
        <taxon>Burkholderiales</taxon>
        <taxon>Burkholderiaceae</taxon>
        <taxon>Ralstonia</taxon>
    </lineage>
</organism>
<reference evidence="3" key="1">
    <citation type="journal article" date="2023" name="Front. Microbiol.">
        <title>Ralstonia chuxiongensis sp. nov., Ralstonia mojiangensis sp. nov., and Ralstonia soli sp. nov., isolated from tobacco fields, are three novel species in the family Burkholderiaceae.</title>
        <authorList>
            <person name="Lu C.H."/>
            <person name="Zhang Y.Y."/>
            <person name="Jiang N."/>
            <person name="Chen W."/>
            <person name="Shao X."/>
            <person name="Zhao Z.M."/>
            <person name="Lu W.L."/>
            <person name="Hu X."/>
            <person name="Xi Y.X."/>
            <person name="Zou S.Y."/>
            <person name="Wei Q.J."/>
            <person name="Lin Z.L."/>
            <person name="Gong L."/>
            <person name="Gai X.T."/>
            <person name="Zhang L.Q."/>
            <person name="Li J.Y."/>
            <person name="Jin Y."/>
            <person name="Xia Z.Y."/>
        </authorList>
    </citation>
    <scope>NUCLEOTIDE SEQUENCE [LARGE SCALE GENOMIC DNA]</scope>
    <source>
        <strain evidence="3">21YRMH01-3</strain>
    </source>
</reference>
<feature type="region of interest" description="Disordered" evidence="1">
    <location>
        <begin position="29"/>
        <end position="70"/>
    </location>
</feature>
<dbReference type="EMBL" id="JAMYWC010000005">
    <property type="protein sequence ID" value="MCP1174089.1"/>
    <property type="molecule type" value="Genomic_DNA"/>
</dbReference>
<comment type="caution">
    <text evidence="2">The sequence shown here is derived from an EMBL/GenBank/DDBJ whole genome shotgun (WGS) entry which is preliminary data.</text>
</comment>
<name>A0AA42BII5_9RALS</name>
<protein>
    <submittedName>
        <fullName evidence="2">Uncharacterized protein</fullName>
    </submittedName>
</protein>
<gene>
    <name evidence="2" type="ORF">NKG59_17120</name>
</gene>
<proteinExistence type="predicted"/>
<dbReference type="RefSeq" id="WP_253539147.1">
    <property type="nucleotide sequence ID" value="NZ_JAMYWC010000005.1"/>
</dbReference>
<dbReference type="AlphaFoldDB" id="A0AA42BII5"/>
<sequence length="70" mass="7852">MPTNPPHNQHRIRFTAEALPHAVMKNAPTRALATPISPAQEWLSENEKKPAQVRADKEPSDQEVTLSQNE</sequence>